<gene>
    <name evidence="3" type="ORF">Aco03nite_012660</name>
</gene>
<reference evidence="3 4" key="1">
    <citation type="submission" date="2021-01" db="EMBL/GenBank/DDBJ databases">
        <title>Whole genome shotgun sequence of Actinoplanes couchii NBRC 106145.</title>
        <authorList>
            <person name="Komaki H."/>
            <person name="Tamura T."/>
        </authorList>
    </citation>
    <scope>NUCLEOTIDE SEQUENCE [LARGE SCALE GENOMIC DNA]</scope>
    <source>
        <strain evidence="3 4">NBRC 106145</strain>
    </source>
</reference>
<proteinExistence type="predicted"/>
<feature type="region of interest" description="Disordered" evidence="1">
    <location>
        <begin position="183"/>
        <end position="292"/>
    </location>
</feature>
<evidence type="ECO:0000256" key="2">
    <source>
        <dbReference type="SAM" id="Phobius"/>
    </source>
</evidence>
<feature type="region of interest" description="Disordered" evidence="1">
    <location>
        <begin position="1"/>
        <end position="65"/>
    </location>
</feature>
<feature type="compositionally biased region" description="Basic and acidic residues" evidence="1">
    <location>
        <begin position="41"/>
        <end position="50"/>
    </location>
</feature>
<keyword evidence="2" id="KW-0812">Transmembrane</keyword>
<feature type="compositionally biased region" description="Low complexity" evidence="1">
    <location>
        <begin position="1"/>
        <end position="10"/>
    </location>
</feature>
<dbReference type="EMBL" id="BOMG01000024">
    <property type="protein sequence ID" value="GID52862.1"/>
    <property type="molecule type" value="Genomic_DNA"/>
</dbReference>
<name>A0ABQ3X308_9ACTN</name>
<protein>
    <recommendedName>
        <fullName evidence="5">Cell division protein FtsL</fullName>
    </recommendedName>
</protein>
<comment type="caution">
    <text evidence="3">The sequence shown here is derived from an EMBL/GenBank/DDBJ whole genome shotgun (WGS) entry which is preliminary data.</text>
</comment>
<keyword evidence="2" id="KW-0472">Membrane</keyword>
<dbReference type="Proteomes" id="UP000612282">
    <property type="component" value="Unassembled WGS sequence"/>
</dbReference>
<organism evidence="3 4">
    <name type="scientific">Actinoplanes couchii</name>
    <dbReference type="NCBI Taxonomy" id="403638"/>
    <lineage>
        <taxon>Bacteria</taxon>
        <taxon>Bacillati</taxon>
        <taxon>Actinomycetota</taxon>
        <taxon>Actinomycetes</taxon>
        <taxon>Micromonosporales</taxon>
        <taxon>Micromonosporaceae</taxon>
        <taxon>Actinoplanes</taxon>
    </lineage>
</organism>
<feature type="compositionally biased region" description="Basic and acidic residues" evidence="1">
    <location>
        <begin position="207"/>
        <end position="225"/>
    </location>
</feature>
<feature type="compositionally biased region" description="Polar residues" evidence="1">
    <location>
        <begin position="261"/>
        <end position="281"/>
    </location>
</feature>
<feature type="compositionally biased region" description="Low complexity" evidence="1">
    <location>
        <begin position="226"/>
        <end position="260"/>
    </location>
</feature>
<feature type="compositionally biased region" description="Basic and acidic residues" evidence="1">
    <location>
        <begin position="11"/>
        <end position="32"/>
    </location>
</feature>
<evidence type="ECO:0008006" key="5">
    <source>
        <dbReference type="Google" id="ProtNLM"/>
    </source>
</evidence>
<keyword evidence="2" id="KW-1133">Transmembrane helix</keyword>
<sequence>MSERSTASRSGGRERTRGTAGGPERRVSRDADTGTGGARARRSEGADTRRSGIRSGKGRDTAAPVDGAAALSIEVTGETPPVPGGRPRLWVAPPLPIQAPRATFAVAIIAVILVGIVGILLVSTKTMEQSFRLDALRNEKTVLDKQQQELERQLVEASGPGNLTAAARRLGLVAHDDPAVLRLPNGDIIRPLTPGQGPTSPTSGKGLGEKPADESTEKAGTDADATKAGADATNAGADATNAGADATKAGAGDAKAGTDTMQSGSGTDTAQSGSGTDTAQSGPGADATKTGE</sequence>
<keyword evidence="4" id="KW-1185">Reference proteome</keyword>
<evidence type="ECO:0000313" key="3">
    <source>
        <dbReference type="EMBL" id="GID52862.1"/>
    </source>
</evidence>
<accession>A0ABQ3X308</accession>
<feature type="transmembrane region" description="Helical" evidence="2">
    <location>
        <begin position="102"/>
        <end position="122"/>
    </location>
</feature>
<evidence type="ECO:0000256" key="1">
    <source>
        <dbReference type="SAM" id="MobiDB-lite"/>
    </source>
</evidence>
<evidence type="ECO:0000313" key="4">
    <source>
        <dbReference type="Proteomes" id="UP000612282"/>
    </source>
</evidence>